<name>B0THQ2_HELMI</name>
<comment type="subcellular location">
    <subcellularLocation>
        <location evidence="1">Periplasm</location>
    </subcellularLocation>
</comment>
<evidence type="ECO:0000256" key="6">
    <source>
        <dbReference type="SAM" id="SignalP"/>
    </source>
</evidence>
<dbReference type="Proteomes" id="UP000008550">
    <property type="component" value="Chromosome"/>
</dbReference>
<dbReference type="CDD" id="cd13590">
    <property type="entry name" value="PBP2_PotD_PotF_like"/>
    <property type="match status" value="1"/>
</dbReference>
<feature type="binding site" evidence="5">
    <location>
        <begin position="189"/>
        <end position="192"/>
    </location>
    <ligand>
        <name>spermidine</name>
        <dbReference type="ChEBI" id="CHEBI:57834"/>
    </ligand>
</feature>
<protein>
    <submittedName>
        <fullName evidence="7">Spermidine/putrescine abc transporter, spermidine/putrescine-binding protein</fullName>
    </submittedName>
</protein>
<sequence>MNRMKVMKQKKALPKLLASLLTLALVLTGCGTTQAPEAKGGQDGANGGERVLNIYSWADNFSPEVLDDFAKKHNCKVNYDVFSSNEELLAKLQAGGAQYDVIQPSDYMVGAMVKMGLLEELNHNSIPNMKNLVSTFQTPAFDPGNKHSVVYTWGITGIAYNTKYVKEPISSWQDLWNPKYKGRLVLLNDSREVLGMALKKNGFSNSTKDQKELDKAFNDLKTLAPNVLAFDTDDIKQKFITEEAWIGTMWSGDAAFVYKDNKDVAFVIPKEGTTIWADTLAIPKGAKHRELAEQFINYLMEPEVSVKNYEFIGYSNPNEKAFAQHSEEYRKNPMINLSKSEIAKGEWLQDVGDMLKFYDRYWTELKAGQ</sequence>
<dbReference type="Gene3D" id="3.40.190.10">
    <property type="entry name" value="Periplasmic binding protein-like II"/>
    <property type="match status" value="2"/>
</dbReference>
<dbReference type="SUPFAM" id="SSF53850">
    <property type="entry name" value="Periplasmic binding protein-like II"/>
    <property type="match status" value="1"/>
</dbReference>
<evidence type="ECO:0000313" key="8">
    <source>
        <dbReference type="Proteomes" id="UP000008550"/>
    </source>
</evidence>
<accession>B0THQ2</accession>
<dbReference type="InterPro" id="IPR006059">
    <property type="entry name" value="SBP"/>
</dbReference>
<keyword evidence="4" id="KW-0574">Periplasm</keyword>
<dbReference type="Pfam" id="PF13416">
    <property type="entry name" value="SBP_bac_8"/>
    <property type="match status" value="1"/>
</dbReference>
<dbReference type="STRING" id="498761.HM1_2279"/>
<dbReference type="PIRSF" id="PIRSF019574">
    <property type="entry name" value="Periplasmic_polyamine_BP"/>
    <property type="match status" value="1"/>
</dbReference>
<dbReference type="GO" id="GO:0015846">
    <property type="term" value="P:polyamine transport"/>
    <property type="evidence" value="ECO:0007669"/>
    <property type="project" value="InterPro"/>
</dbReference>
<feature type="chain" id="PRO_5002753707" evidence="6">
    <location>
        <begin position="36"/>
        <end position="369"/>
    </location>
</feature>
<dbReference type="KEGG" id="hmo:HM1_2279"/>
<dbReference type="InterPro" id="IPR001188">
    <property type="entry name" value="Sperm_putr-bd"/>
</dbReference>
<dbReference type="PROSITE" id="PS51257">
    <property type="entry name" value="PROKAR_LIPOPROTEIN"/>
    <property type="match status" value="1"/>
</dbReference>
<reference evidence="7 8" key="1">
    <citation type="journal article" date="2008" name="J. Bacteriol.">
        <title>The genome of Heliobacterium modesticaldum, a phototrophic representative of the Firmicutes containing the simplest photosynthetic apparatus.</title>
        <authorList>
            <person name="Sattley W.M."/>
            <person name="Madigan M.T."/>
            <person name="Swingley W.D."/>
            <person name="Cheung P.C."/>
            <person name="Clocksin K.M."/>
            <person name="Conrad A.L."/>
            <person name="Dejesa L.C."/>
            <person name="Honchak B.M."/>
            <person name="Jung D.O."/>
            <person name="Karbach L.E."/>
            <person name="Kurdoglu A."/>
            <person name="Lahiri S."/>
            <person name="Mastrian S.D."/>
            <person name="Page L.E."/>
            <person name="Taylor H.L."/>
            <person name="Wang Z.T."/>
            <person name="Raymond J."/>
            <person name="Chen M."/>
            <person name="Blankenship R.E."/>
            <person name="Touchman J.W."/>
        </authorList>
    </citation>
    <scope>NUCLEOTIDE SEQUENCE [LARGE SCALE GENOMIC DNA]</scope>
    <source>
        <strain evidence="8">ATCC 51547 / Ice1</strain>
    </source>
</reference>
<dbReference type="eggNOG" id="COG0687">
    <property type="taxonomic scope" value="Bacteria"/>
</dbReference>
<feature type="binding site" evidence="5">
    <location>
        <position position="107"/>
    </location>
    <ligand>
        <name>spermidine</name>
        <dbReference type="ChEBI" id="CHEBI:57834"/>
    </ligand>
</feature>
<keyword evidence="8" id="KW-1185">Reference proteome</keyword>
<proteinExistence type="predicted"/>
<keyword evidence="3 6" id="KW-0732">Signal</keyword>
<keyword evidence="2" id="KW-0813">Transport</keyword>
<evidence type="ECO:0000256" key="4">
    <source>
        <dbReference type="ARBA" id="ARBA00022764"/>
    </source>
</evidence>
<dbReference type="PRINTS" id="PR00909">
    <property type="entry name" value="SPERMDNBNDNG"/>
</dbReference>
<feature type="signal peptide" evidence="6">
    <location>
        <begin position="1"/>
        <end position="35"/>
    </location>
</feature>
<evidence type="ECO:0000256" key="2">
    <source>
        <dbReference type="ARBA" id="ARBA00022448"/>
    </source>
</evidence>
<dbReference type="GO" id="GO:0042597">
    <property type="term" value="C:periplasmic space"/>
    <property type="evidence" value="ECO:0007669"/>
    <property type="project" value="UniProtKB-SubCell"/>
</dbReference>
<organism evidence="7 8">
    <name type="scientific">Heliobacterium modesticaldum (strain ATCC 51547 / Ice1)</name>
    <dbReference type="NCBI Taxonomy" id="498761"/>
    <lineage>
        <taxon>Bacteria</taxon>
        <taxon>Bacillati</taxon>
        <taxon>Bacillota</taxon>
        <taxon>Clostridia</taxon>
        <taxon>Eubacteriales</taxon>
        <taxon>Heliobacteriaceae</taxon>
        <taxon>Heliomicrobium</taxon>
    </lineage>
</organism>
<dbReference type="GO" id="GO:0019808">
    <property type="term" value="F:polyamine binding"/>
    <property type="evidence" value="ECO:0007669"/>
    <property type="project" value="InterPro"/>
</dbReference>
<evidence type="ECO:0000256" key="1">
    <source>
        <dbReference type="ARBA" id="ARBA00004418"/>
    </source>
</evidence>
<gene>
    <name evidence="7" type="ORF">HM1_2279</name>
</gene>
<evidence type="ECO:0000256" key="3">
    <source>
        <dbReference type="ARBA" id="ARBA00022729"/>
    </source>
</evidence>
<dbReference type="PANTHER" id="PTHR30222">
    <property type="entry name" value="SPERMIDINE/PUTRESCINE-BINDING PERIPLASMIC PROTEIN"/>
    <property type="match status" value="1"/>
</dbReference>
<dbReference type="HOGENOM" id="CLU_026974_1_1_9"/>
<evidence type="ECO:0000256" key="5">
    <source>
        <dbReference type="PIRSR" id="PIRSR019574-1"/>
    </source>
</evidence>
<dbReference type="AlphaFoldDB" id="B0THQ2"/>
<dbReference type="PANTHER" id="PTHR30222:SF17">
    <property type="entry name" value="SPERMIDINE_PUTRESCINE-BINDING PERIPLASMIC PROTEIN"/>
    <property type="match status" value="1"/>
</dbReference>
<evidence type="ECO:0000313" key="7">
    <source>
        <dbReference type="EMBL" id="ABZ84835.1"/>
    </source>
</evidence>
<dbReference type="EMBL" id="CP000930">
    <property type="protein sequence ID" value="ABZ84835.1"/>
    <property type="molecule type" value="Genomic_DNA"/>
</dbReference>